<gene>
    <name evidence="8" type="primary">LOC102381701</name>
</gene>
<evidence type="ECO:0000313" key="7">
    <source>
        <dbReference type="Proteomes" id="UP000189705"/>
    </source>
</evidence>
<evidence type="ECO:0000256" key="5">
    <source>
        <dbReference type="ARBA" id="ARBA00023198"/>
    </source>
</evidence>
<dbReference type="PROSITE" id="PS50209">
    <property type="entry name" value="CARD"/>
    <property type="match status" value="1"/>
</dbReference>
<accession>A0A1U7SNJ8</accession>
<dbReference type="PANTHER" id="PTHR46985">
    <property type="entry name" value="NACHT, LRR AND PYD DOMAINS-CONTAINING PROTEIN 1"/>
    <property type="match status" value="1"/>
</dbReference>
<keyword evidence="2" id="KW-0963">Cytoplasm</keyword>
<keyword evidence="7" id="KW-1185">Reference proteome</keyword>
<name>A0A1U7SNJ8_ALLSI</name>
<dbReference type="PANTHER" id="PTHR46985:SF4">
    <property type="entry name" value="CASPASE RECRUITMENT DOMAIN-CONTAINING PROTEIN 8"/>
    <property type="match status" value="1"/>
</dbReference>
<sequence>MDLRVSLLRKDFALDVKLKTLQKHHLLDVAEDLAADIGQHFIERFRSILIQRTREVNSVLDDLRTDILSQEQYDAIRSKGTKQEQMRELYDLLPGWDQERKDRVYKTLKKHNKSLIRELRGK</sequence>
<reference evidence="8" key="1">
    <citation type="submission" date="2025-08" db="UniProtKB">
        <authorList>
            <consortium name="RefSeq"/>
        </authorList>
    </citation>
    <scope>IDENTIFICATION</scope>
</reference>
<dbReference type="SUPFAM" id="SSF47986">
    <property type="entry name" value="DEATH domain"/>
    <property type="match status" value="1"/>
</dbReference>
<dbReference type="InterPro" id="IPR033516">
    <property type="entry name" value="CARD8/ASC/NALP1_CARD"/>
</dbReference>
<evidence type="ECO:0000256" key="2">
    <source>
        <dbReference type="ARBA" id="ARBA00022490"/>
    </source>
</evidence>
<dbReference type="FunFam" id="1.10.533.10:FF:000013">
    <property type="entry name" value="Apoptosis-associated speck-like protein containing a CARD"/>
    <property type="match status" value="1"/>
</dbReference>
<protein>
    <submittedName>
        <fullName evidence="8">Apoptosis-associated speck-like protein containing a CARD</fullName>
    </submittedName>
</protein>
<dbReference type="CDD" id="cd08330">
    <property type="entry name" value="CARD_ASC_NALP1"/>
    <property type="match status" value="1"/>
</dbReference>
<organism evidence="7 8">
    <name type="scientific">Alligator sinensis</name>
    <name type="common">Chinese alligator</name>
    <dbReference type="NCBI Taxonomy" id="38654"/>
    <lineage>
        <taxon>Eukaryota</taxon>
        <taxon>Metazoa</taxon>
        <taxon>Chordata</taxon>
        <taxon>Craniata</taxon>
        <taxon>Vertebrata</taxon>
        <taxon>Euteleostomi</taxon>
        <taxon>Archelosauria</taxon>
        <taxon>Archosauria</taxon>
        <taxon>Crocodylia</taxon>
        <taxon>Alligatoridae</taxon>
        <taxon>Alligatorinae</taxon>
        <taxon>Alligator</taxon>
    </lineage>
</organism>
<dbReference type="InterPro" id="IPR011029">
    <property type="entry name" value="DEATH-like_dom_sf"/>
</dbReference>
<dbReference type="GeneID" id="102381701"/>
<dbReference type="GO" id="GO:0045087">
    <property type="term" value="P:innate immune response"/>
    <property type="evidence" value="ECO:0007669"/>
    <property type="project" value="UniProtKB-KW"/>
</dbReference>
<dbReference type="KEGG" id="asn:102381701"/>
<proteinExistence type="predicted"/>
<dbReference type="Gene3D" id="1.10.533.10">
    <property type="entry name" value="Death Domain, Fas"/>
    <property type="match status" value="1"/>
</dbReference>
<dbReference type="InParanoid" id="A0A1U7SNJ8"/>
<dbReference type="Pfam" id="PF00619">
    <property type="entry name" value="CARD"/>
    <property type="match status" value="1"/>
</dbReference>
<keyword evidence="4" id="KW-0391">Immunity</keyword>
<dbReference type="AlphaFoldDB" id="A0A1U7SNJ8"/>
<evidence type="ECO:0000313" key="8">
    <source>
        <dbReference type="RefSeq" id="XP_006039115.1"/>
    </source>
</evidence>
<keyword evidence="5" id="KW-0395">Inflammatory response</keyword>
<dbReference type="RefSeq" id="XP_006039115.1">
    <property type="nucleotide sequence ID" value="XM_006039053.3"/>
</dbReference>
<evidence type="ECO:0000256" key="1">
    <source>
        <dbReference type="ARBA" id="ARBA00004514"/>
    </source>
</evidence>
<feature type="domain" description="CARD" evidence="6">
    <location>
        <begin position="34"/>
        <end position="122"/>
    </location>
</feature>
<evidence type="ECO:0000256" key="4">
    <source>
        <dbReference type="ARBA" id="ARBA00022859"/>
    </source>
</evidence>
<dbReference type="Proteomes" id="UP000189705">
    <property type="component" value="Unplaced"/>
</dbReference>
<comment type="subcellular location">
    <subcellularLocation>
        <location evidence="1">Cytoplasm</location>
        <location evidence="1">Cytosol</location>
    </subcellularLocation>
</comment>
<dbReference type="OrthoDB" id="10058437at2759"/>
<keyword evidence="3" id="KW-0399">Innate immunity</keyword>
<dbReference type="GO" id="GO:0042981">
    <property type="term" value="P:regulation of apoptotic process"/>
    <property type="evidence" value="ECO:0007669"/>
    <property type="project" value="InterPro"/>
</dbReference>
<dbReference type="InterPro" id="IPR051249">
    <property type="entry name" value="NLRP_Inflammasome"/>
</dbReference>
<evidence type="ECO:0000256" key="3">
    <source>
        <dbReference type="ARBA" id="ARBA00022588"/>
    </source>
</evidence>
<dbReference type="GO" id="GO:0006954">
    <property type="term" value="P:inflammatory response"/>
    <property type="evidence" value="ECO:0007669"/>
    <property type="project" value="UniProtKB-KW"/>
</dbReference>
<dbReference type="GO" id="GO:0005829">
    <property type="term" value="C:cytosol"/>
    <property type="evidence" value="ECO:0007669"/>
    <property type="project" value="UniProtKB-SubCell"/>
</dbReference>
<evidence type="ECO:0000259" key="6">
    <source>
        <dbReference type="PROSITE" id="PS50209"/>
    </source>
</evidence>
<dbReference type="InterPro" id="IPR001315">
    <property type="entry name" value="CARD"/>
</dbReference>